<proteinExistence type="predicted"/>
<sequence>MKKRFLLLTLVLLFAVFLVSCKNDPTPTPTPTLTAITFSGVADATLEFQEEFNVLTGVTALGNDGVDYTSEITYTSTSTISASHMLDTSQTGNHAIRYEVEVGTVKQQSWRYITVKSPTAGEGEYLVNPDFEDGTAGWVDPNVNYIADGAAMTITAEDGTLRVDVVAGSNMWTPRFGQMNVPFEEDTTYEISFKAKSSVNKTINLQVGELLTSDPWFTDFKPNQSEQRLITTEWATYSYKFTHTQDNKRGGILFELGTVGGQAIDATLWFDDIVIVESTPDDDVDGPVLSGVQEVVNVTVGSTYDPAAGVTAYDLTDGDVTDQIVITIKDSLDEVVTSIDTSEEATFTVTYYVKDSLDNETEFIATVNVVSMLFSDTNLVVNPSFEEDLDETTPEWFIWSEGFTVVADIDTTEGVYTVDISGTGPNPYSVQLVQENQFELVEGATYRLMFTAKASVARSINVTAGIGLDADPWYITYMRKDAIALTTDFETYEVLFTVTQPTAEVKIVFEMGMMTGFAEGIVTFDEVAIQQAELPEYIANSDFSDVGFYLWHADGITSTLDMSGGNFAITTDLPGEAGWTTQFNQYLDLEANKTYELKFDAMASVARDINVKVFKPGVWVFHVEELDYMLTTEIVTYTIEFTTGADNVDGLTVSFEMGLTENFAAGTVALDNISLKEKVAEAPELIVNGNTETVVGGHMYDNSGEAATGQIVWTVDGAEITVLTVGPDAWTPHYYYMVEEMLPGEYTIVLRLTADVVRDLRVNIVLPDSGYASIFHDEFETVEDEMVYVVFNFTVANPLTNIKIELDFGTLGEGFTSLPGVFTLHEIFIYQNLN</sequence>
<dbReference type="InterPro" id="IPR013783">
    <property type="entry name" value="Ig-like_fold"/>
</dbReference>
<evidence type="ECO:0000259" key="3">
    <source>
        <dbReference type="Pfam" id="PF02018"/>
    </source>
</evidence>
<evidence type="ECO:0000256" key="2">
    <source>
        <dbReference type="SAM" id="SignalP"/>
    </source>
</evidence>
<organism evidence="4 5">
    <name type="scientific">Peloplasma aerotolerans</name>
    <dbReference type="NCBI Taxonomy" id="3044389"/>
    <lineage>
        <taxon>Bacteria</taxon>
        <taxon>Bacillati</taxon>
        <taxon>Mycoplasmatota</taxon>
        <taxon>Mollicutes</taxon>
        <taxon>Acholeplasmatales</taxon>
        <taxon>Acholeplasmataceae</taxon>
        <taxon>Peloplasma</taxon>
    </lineage>
</organism>
<dbReference type="AlphaFoldDB" id="A0AAW6UBZ4"/>
<dbReference type="Gene3D" id="2.60.120.260">
    <property type="entry name" value="Galactose-binding domain-like"/>
    <property type="match status" value="4"/>
</dbReference>
<protein>
    <submittedName>
        <fullName evidence="4">Carbohydrate binding domain-containing protein</fullName>
    </submittedName>
</protein>
<dbReference type="InterPro" id="IPR008979">
    <property type="entry name" value="Galactose-bd-like_sf"/>
</dbReference>
<evidence type="ECO:0000313" key="5">
    <source>
        <dbReference type="Proteomes" id="UP001431532"/>
    </source>
</evidence>
<feature type="domain" description="CBM-cenC" evidence="3">
    <location>
        <begin position="536"/>
        <end position="658"/>
    </location>
</feature>
<dbReference type="Gene3D" id="2.60.40.10">
    <property type="entry name" value="Immunoglobulins"/>
    <property type="match status" value="2"/>
</dbReference>
<dbReference type="InterPro" id="IPR003305">
    <property type="entry name" value="CenC_carb-bd"/>
</dbReference>
<dbReference type="Pfam" id="PF02018">
    <property type="entry name" value="CBM_4_9"/>
    <property type="match status" value="3"/>
</dbReference>
<dbReference type="GO" id="GO:0016798">
    <property type="term" value="F:hydrolase activity, acting on glycosyl bonds"/>
    <property type="evidence" value="ECO:0007669"/>
    <property type="project" value="InterPro"/>
</dbReference>
<accession>A0AAW6UBZ4</accession>
<dbReference type="RefSeq" id="WP_282839589.1">
    <property type="nucleotide sequence ID" value="NZ_JASCXW010000019.1"/>
</dbReference>
<dbReference type="Proteomes" id="UP001431532">
    <property type="component" value="Unassembled WGS sequence"/>
</dbReference>
<evidence type="ECO:0000313" key="4">
    <source>
        <dbReference type="EMBL" id="MDI6453159.1"/>
    </source>
</evidence>
<feature type="chain" id="PRO_5043476538" evidence="2">
    <location>
        <begin position="22"/>
        <end position="834"/>
    </location>
</feature>
<feature type="domain" description="CBM-cenC" evidence="3">
    <location>
        <begin position="124"/>
        <end position="257"/>
    </location>
</feature>
<gene>
    <name evidence="4" type="ORF">QJ521_06260</name>
</gene>
<keyword evidence="1" id="KW-0378">Hydrolase</keyword>
<keyword evidence="2" id="KW-0732">Signal</keyword>
<reference evidence="4" key="1">
    <citation type="submission" date="2023-05" db="EMBL/GenBank/DDBJ databases">
        <title>Mariniplasma microaerophilum sp. nov., a novel anaerobic mollicute isolated from terrestrial mud volcano, Taman Peninsula, Russia.</title>
        <authorList>
            <person name="Khomyakova M.A."/>
            <person name="Merkel A.Y."/>
            <person name="Slobodkin A.I."/>
        </authorList>
    </citation>
    <scope>NUCLEOTIDE SEQUENCE</scope>
    <source>
        <strain evidence="4">M4Ah</strain>
    </source>
</reference>
<feature type="domain" description="CBM-cenC" evidence="3">
    <location>
        <begin position="378"/>
        <end position="512"/>
    </location>
</feature>
<dbReference type="PROSITE" id="PS51257">
    <property type="entry name" value="PROKAR_LIPOPROTEIN"/>
    <property type="match status" value="1"/>
</dbReference>
<comment type="caution">
    <text evidence="4">The sequence shown here is derived from an EMBL/GenBank/DDBJ whole genome shotgun (WGS) entry which is preliminary data.</text>
</comment>
<keyword evidence="5" id="KW-1185">Reference proteome</keyword>
<dbReference type="EMBL" id="JASCXW010000019">
    <property type="protein sequence ID" value="MDI6453159.1"/>
    <property type="molecule type" value="Genomic_DNA"/>
</dbReference>
<evidence type="ECO:0000256" key="1">
    <source>
        <dbReference type="ARBA" id="ARBA00022801"/>
    </source>
</evidence>
<name>A0AAW6UBZ4_9MOLU</name>
<feature type="signal peptide" evidence="2">
    <location>
        <begin position="1"/>
        <end position="21"/>
    </location>
</feature>
<dbReference type="SUPFAM" id="SSF49785">
    <property type="entry name" value="Galactose-binding domain-like"/>
    <property type="match status" value="3"/>
</dbReference>